<sequence>MAYGATLILGVCIVLMQLLQLDCHPPPLDPEVRAHLEAKVMSSMSLKELEDMVEKDERVLSVPKSKFVIVPKPKNNDGEYGAEDLDRKAYIIQRKSKKYPKKATSERIGYGFPDKLEDIYGRSSYEPKVFFESAFKYDEQFPSLFGLGDLESAGSSPVKQFYESIVEKVVHENKNQYMKDPFAFLEASASEDIPSYTPRFNYDAYSKDSTETKLKGKPYWKDGPERREEDDVDEKGCRTIVKKIVDPEEKKKTGKAEAKSVIITKECESPNVEGPDAKIPEMPSNLRMSSSPLESQPSINYDSELPSYESSRPVELDTAKSSDSLEPDYIDRMLETHFKSFPTFSNPITSFKGYQDRFNLRTPSGFKDVKPTIDVHSYEYSHPESGFAKDNERESDTRSLKSESPVTYERQQQYEHEDNTPREAEPIYRKSGSPKAYEHHYHYDYPEKSPRKTQPESYDDQREHQGDSKQSDKKEPKMMKKSFAYYRKDNPKQDPNDQHYAEEYAQGSFRSFSSDYDSERDGPKKE</sequence>
<proteinExistence type="predicted"/>
<feature type="compositionally biased region" description="Basic and acidic residues" evidence="1">
    <location>
        <begin position="486"/>
        <end position="502"/>
    </location>
</feature>
<organism evidence="3 4">
    <name type="scientific">Araneus ventricosus</name>
    <name type="common">Orbweaver spider</name>
    <name type="synonym">Epeira ventricosa</name>
    <dbReference type="NCBI Taxonomy" id="182803"/>
    <lineage>
        <taxon>Eukaryota</taxon>
        <taxon>Metazoa</taxon>
        <taxon>Ecdysozoa</taxon>
        <taxon>Arthropoda</taxon>
        <taxon>Chelicerata</taxon>
        <taxon>Arachnida</taxon>
        <taxon>Araneae</taxon>
        <taxon>Araneomorphae</taxon>
        <taxon>Entelegynae</taxon>
        <taxon>Araneoidea</taxon>
        <taxon>Araneidae</taxon>
        <taxon>Araneus</taxon>
    </lineage>
</organism>
<feature type="signal peptide" evidence="2">
    <location>
        <begin position="1"/>
        <end position="23"/>
    </location>
</feature>
<accession>A0A4Y2F0F5</accession>
<protein>
    <submittedName>
        <fullName evidence="3">Uncharacterized protein</fullName>
    </submittedName>
</protein>
<feature type="compositionally biased region" description="Basic and acidic residues" evidence="1">
    <location>
        <begin position="377"/>
        <end position="401"/>
    </location>
</feature>
<reference evidence="3 4" key="1">
    <citation type="journal article" date="2019" name="Sci. Rep.">
        <title>Orb-weaving spider Araneus ventricosus genome elucidates the spidroin gene catalogue.</title>
        <authorList>
            <person name="Kono N."/>
            <person name="Nakamura H."/>
            <person name="Ohtoshi R."/>
            <person name="Moran D.A.P."/>
            <person name="Shinohara A."/>
            <person name="Yoshida Y."/>
            <person name="Fujiwara M."/>
            <person name="Mori M."/>
            <person name="Tomita M."/>
            <person name="Arakawa K."/>
        </authorList>
    </citation>
    <scope>NUCLEOTIDE SEQUENCE [LARGE SCALE GENOMIC DNA]</scope>
</reference>
<evidence type="ECO:0000256" key="1">
    <source>
        <dbReference type="SAM" id="MobiDB-lite"/>
    </source>
</evidence>
<evidence type="ECO:0000256" key="2">
    <source>
        <dbReference type="SAM" id="SignalP"/>
    </source>
</evidence>
<dbReference type="EMBL" id="BGPR01000741">
    <property type="protein sequence ID" value="GBM33796.1"/>
    <property type="molecule type" value="Genomic_DNA"/>
</dbReference>
<evidence type="ECO:0000313" key="3">
    <source>
        <dbReference type="EMBL" id="GBM33796.1"/>
    </source>
</evidence>
<keyword evidence="4" id="KW-1185">Reference proteome</keyword>
<feature type="compositionally biased region" description="Basic and acidic residues" evidence="1">
    <location>
        <begin position="436"/>
        <end position="478"/>
    </location>
</feature>
<evidence type="ECO:0000313" key="4">
    <source>
        <dbReference type="Proteomes" id="UP000499080"/>
    </source>
</evidence>
<feature type="compositionally biased region" description="Basic and acidic residues" evidence="1">
    <location>
        <begin position="412"/>
        <end position="428"/>
    </location>
</feature>
<feature type="region of interest" description="Disordered" evidence="1">
    <location>
        <begin position="266"/>
        <end position="326"/>
    </location>
</feature>
<feature type="chain" id="PRO_5021456277" evidence="2">
    <location>
        <begin position="24"/>
        <end position="526"/>
    </location>
</feature>
<feature type="region of interest" description="Disordered" evidence="1">
    <location>
        <begin position="377"/>
        <end position="526"/>
    </location>
</feature>
<comment type="caution">
    <text evidence="3">The sequence shown here is derived from an EMBL/GenBank/DDBJ whole genome shotgun (WGS) entry which is preliminary data.</text>
</comment>
<dbReference type="AlphaFoldDB" id="A0A4Y2F0F5"/>
<dbReference type="OrthoDB" id="6421631at2759"/>
<name>A0A4Y2F0F5_ARAVE</name>
<gene>
    <name evidence="3" type="ORF">AVEN_183049_1</name>
</gene>
<feature type="compositionally biased region" description="Polar residues" evidence="1">
    <location>
        <begin position="402"/>
        <end position="411"/>
    </location>
</feature>
<dbReference type="Proteomes" id="UP000499080">
    <property type="component" value="Unassembled WGS sequence"/>
</dbReference>
<feature type="compositionally biased region" description="Polar residues" evidence="1">
    <location>
        <begin position="286"/>
        <end position="301"/>
    </location>
</feature>
<feature type="compositionally biased region" description="Basic and acidic residues" evidence="1">
    <location>
        <begin position="517"/>
        <end position="526"/>
    </location>
</feature>
<keyword evidence="2" id="KW-0732">Signal</keyword>